<keyword evidence="3" id="KW-1185">Reference proteome</keyword>
<feature type="transmembrane region" description="Helical" evidence="1">
    <location>
        <begin position="96"/>
        <end position="120"/>
    </location>
</feature>
<comment type="caution">
    <text evidence="2">The sequence shown here is derived from an EMBL/GenBank/DDBJ whole genome shotgun (WGS) entry which is preliminary data.</text>
</comment>
<dbReference type="AlphaFoldDB" id="A0ABD2PAC2"/>
<accession>A0ABD2PAC2</accession>
<evidence type="ECO:0000256" key="1">
    <source>
        <dbReference type="SAM" id="Phobius"/>
    </source>
</evidence>
<evidence type="ECO:0000313" key="2">
    <source>
        <dbReference type="EMBL" id="KAL3287663.1"/>
    </source>
</evidence>
<feature type="transmembrane region" description="Helical" evidence="1">
    <location>
        <begin position="126"/>
        <end position="146"/>
    </location>
</feature>
<dbReference type="Proteomes" id="UP001516400">
    <property type="component" value="Unassembled WGS sequence"/>
</dbReference>
<gene>
    <name evidence="2" type="ORF">HHI36_002130</name>
</gene>
<name>A0ABD2PAC2_9CUCU</name>
<sequence>MRGGQKREICSKWVKNYEISYERDEVSGIWIMVESQGEKSEERRIIWRKRKEIERCVEETIRNIKTGKADGSDIIDPGTLIWMGEEELKLVGKLNVCTGVVSLNLHIIVPIVMALFSYRVIEDRDIASFLNLIGWSLALTVMCLLGQHLETEVRMKI</sequence>
<dbReference type="EMBL" id="JABFTP020000185">
    <property type="protein sequence ID" value="KAL3287663.1"/>
    <property type="molecule type" value="Genomic_DNA"/>
</dbReference>
<keyword evidence="1" id="KW-0812">Transmembrane</keyword>
<reference evidence="2 3" key="1">
    <citation type="journal article" date="2021" name="BMC Biol.">
        <title>Horizontally acquired antibacterial genes associated with adaptive radiation of ladybird beetles.</title>
        <authorList>
            <person name="Li H.S."/>
            <person name="Tang X.F."/>
            <person name="Huang Y.H."/>
            <person name="Xu Z.Y."/>
            <person name="Chen M.L."/>
            <person name="Du X.Y."/>
            <person name="Qiu B.Y."/>
            <person name="Chen P.T."/>
            <person name="Zhang W."/>
            <person name="Slipinski A."/>
            <person name="Escalona H.E."/>
            <person name="Waterhouse R.M."/>
            <person name="Zwick A."/>
            <person name="Pang H."/>
        </authorList>
    </citation>
    <scope>NUCLEOTIDE SEQUENCE [LARGE SCALE GENOMIC DNA]</scope>
    <source>
        <strain evidence="2">SYSU2018</strain>
    </source>
</reference>
<keyword evidence="1" id="KW-0472">Membrane</keyword>
<proteinExistence type="predicted"/>
<protein>
    <submittedName>
        <fullName evidence="2">Uncharacterized protein</fullName>
    </submittedName>
</protein>
<organism evidence="2 3">
    <name type="scientific">Cryptolaemus montrouzieri</name>
    <dbReference type="NCBI Taxonomy" id="559131"/>
    <lineage>
        <taxon>Eukaryota</taxon>
        <taxon>Metazoa</taxon>
        <taxon>Ecdysozoa</taxon>
        <taxon>Arthropoda</taxon>
        <taxon>Hexapoda</taxon>
        <taxon>Insecta</taxon>
        <taxon>Pterygota</taxon>
        <taxon>Neoptera</taxon>
        <taxon>Endopterygota</taxon>
        <taxon>Coleoptera</taxon>
        <taxon>Polyphaga</taxon>
        <taxon>Cucujiformia</taxon>
        <taxon>Coccinelloidea</taxon>
        <taxon>Coccinellidae</taxon>
        <taxon>Scymninae</taxon>
        <taxon>Scymnini</taxon>
        <taxon>Cryptolaemus</taxon>
    </lineage>
</organism>
<evidence type="ECO:0000313" key="3">
    <source>
        <dbReference type="Proteomes" id="UP001516400"/>
    </source>
</evidence>
<keyword evidence="1" id="KW-1133">Transmembrane helix</keyword>